<gene>
    <name evidence="2" type="ORF">QTJ16_005496</name>
</gene>
<dbReference type="EMBL" id="JAUBYV010000008">
    <property type="protein sequence ID" value="KAK2625127.1"/>
    <property type="molecule type" value="Genomic_DNA"/>
</dbReference>
<feature type="compositionally biased region" description="Polar residues" evidence="1">
    <location>
        <begin position="135"/>
        <end position="144"/>
    </location>
</feature>
<dbReference type="AlphaFoldDB" id="A0AAD9WB91"/>
<evidence type="ECO:0000313" key="3">
    <source>
        <dbReference type="Proteomes" id="UP001285354"/>
    </source>
</evidence>
<dbReference type="Pfam" id="PF26146">
    <property type="entry name" value="PI-PLC_X"/>
    <property type="match status" value="1"/>
</dbReference>
<evidence type="ECO:0000313" key="2">
    <source>
        <dbReference type="EMBL" id="KAK2625127.1"/>
    </source>
</evidence>
<evidence type="ECO:0000256" key="1">
    <source>
        <dbReference type="SAM" id="MobiDB-lite"/>
    </source>
</evidence>
<evidence type="ECO:0008006" key="4">
    <source>
        <dbReference type="Google" id="ProtNLM"/>
    </source>
</evidence>
<dbReference type="SUPFAM" id="SSF51695">
    <property type="entry name" value="PLC-like phosphodiesterases"/>
    <property type="match status" value="1"/>
</dbReference>
<keyword evidence="3" id="KW-1185">Reference proteome</keyword>
<feature type="compositionally biased region" description="Low complexity" evidence="1">
    <location>
        <begin position="115"/>
        <end position="134"/>
    </location>
</feature>
<feature type="region of interest" description="Disordered" evidence="1">
    <location>
        <begin position="94"/>
        <end position="144"/>
    </location>
</feature>
<proteinExistence type="predicted"/>
<dbReference type="PANTHER" id="PTHR13593">
    <property type="match status" value="1"/>
</dbReference>
<sequence length="459" mass="49182">MIFSKLLPYGYLLATAASQDTSGSDVLVLSGVPRETVPTGEYITYTTTVTRPSISAITTSPLVSTIVSGSITRTTTLGFTTLFGIGTSIMAAGNGTGTSTSSPKPQLLLTGRPRTTMSANGTMSGTSGSTTSSAPQPTNTTPCNNYPEFCSRKYGEITEVAAHNSPFVKAGNAGANQQLDVTTQLDDGIRLLQGQMHFVNDTPHFCHSTCDLLDAGPITDYLGKVYDWVHSHPYDVVTLLLGNGAYNAVTTYQPFIEETGLQNYAYVPPITPMGIGDWPTLASMILGGDRVVIFMDYEANQTAVPYILDEFSQMWETPFDPVDPAFPCTVQRPPDLKEADAKNRLYLFNHNLNYDINLLGNSILVPQIPLLNATNAVNGTGALGTNTQACVNMWGSAPKFLNVDYYNVGNGSVFEVAAHFNNVTYTRECCGLPVSAAVRVARTSWLAAACVAAVGWLLL</sequence>
<dbReference type="Gene3D" id="3.20.20.190">
    <property type="entry name" value="Phosphatidylinositol (PI) phosphodiesterase"/>
    <property type="match status" value="1"/>
</dbReference>
<dbReference type="InterPro" id="IPR051057">
    <property type="entry name" value="PI-PLC_domain"/>
</dbReference>
<protein>
    <recommendedName>
        <fullName evidence="4">PLC-like phosphodiesterase</fullName>
    </recommendedName>
</protein>
<dbReference type="GO" id="GO:0006629">
    <property type="term" value="P:lipid metabolic process"/>
    <property type="evidence" value="ECO:0007669"/>
    <property type="project" value="InterPro"/>
</dbReference>
<dbReference type="Proteomes" id="UP001285354">
    <property type="component" value="Unassembled WGS sequence"/>
</dbReference>
<dbReference type="GO" id="GO:0008081">
    <property type="term" value="F:phosphoric diester hydrolase activity"/>
    <property type="evidence" value="ECO:0007669"/>
    <property type="project" value="InterPro"/>
</dbReference>
<dbReference type="PANTHER" id="PTHR13593:SF140">
    <property type="entry name" value="PLC-LIKE PHOSPHODIESTERASE"/>
    <property type="match status" value="1"/>
</dbReference>
<accession>A0AAD9WB91</accession>
<organism evidence="2 3">
    <name type="scientific">Diplocarpon rosae</name>
    <dbReference type="NCBI Taxonomy" id="946125"/>
    <lineage>
        <taxon>Eukaryota</taxon>
        <taxon>Fungi</taxon>
        <taxon>Dikarya</taxon>
        <taxon>Ascomycota</taxon>
        <taxon>Pezizomycotina</taxon>
        <taxon>Leotiomycetes</taxon>
        <taxon>Helotiales</taxon>
        <taxon>Drepanopezizaceae</taxon>
        <taxon>Diplocarpon</taxon>
    </lineage>
</organism>
<reference evidence="2" key="1">
    <citation type="submission" date="2023-06" db="EMBL/GenBank/DDBJ databases">
        <title>Draft genome of Marssonina rosae.</title>
        <authorList>
            <person name="Cheng Q."/>
        </authorList>
    </citation>
    <scope>NUCLEOTIDE SEQUENCE</scope>
    <source>
        <strain evidence="2">R4</strain>
    </source>
</reference>
<dbReference type="InterPro" id="IPR017946">
    <property type="entry name" value="PLC-like_Pdiesterase_TIM-brl"/>
</dbReference>
<comment type="caution">
    <text evidence="2">The sequence shown here is derived from an EMBL/GenBank/DDBJ whole genome shotgun (WGS) entry which is preliminary data.</text>
</comment>
<name>A0AAD9WB91_9HELO</name>